<reference evidence="1" key="1">
    <citation type="submission" date="2021-02" db="EMBL/GenBank/DDBJ databases">
        <authorList>
            <person name="Palmer J.M."/>
        </authorList>
    </citation>
    <scope>NUCLEOTIDE SEQUENCE</scope>
    <source>
        <strain evidence="1">SCRP734</strain>
    </source>
</reference>
<proteinExistence type="predicted"/>
<accession>A0A8T1V5J3</accession>
<evidence type="ECO:0000313" key="1">
    <source>
        <dbReference type="EMBL" id="KAG7375328.1"/>
    </source>
</evidence>
<keyword evidence="2" id="KW-1185">Reference proteome</keyword>
<gene>
    <name evidence="1" type="ORF">PHYPSEUDO_001815</name>
</gene>
<name>A0A8T1V5J3_9STRA</name>
<dbReference type="Proteomes" id="UP000694044">
    <property type="component" value="Unassembled WGS sequence"/>
</dbReference>
<sequence>METAADQSMEPPEPKKQVRWGTVSVLEFRVGYSASAVPESGGPPVGLIGRPTRLSYSMIPAEEDVEGTDSECESFDSDPDAEMLLLEATPRPTGRGRRSSSELWLDPMERARVLAEEHAFPLEDIALICRDVRATLDSRTLSRLDEMAEKALEASRVQRKDVRPLRCGGGGVCSSTREKVLLY</sequence>
<dbReference type="OrthoDB" id="72359at2759"/>
<evidence type="ECO:0000313" key="2">
    <source>
        <dbReference type="Proteomes" id="UP000694044"/>
    </source>
</evidence>
<comment type="caution">
    <text evidence="1">The sequence shown here is derived from an EMBL/GenBank/DDBJ whole genome shotgun (WGS) entry which is preliminary data.</text>
</comment>
<organism evidence="1 2">
    <name type="scientific">Phytophthora pseudosyringae</name>
    <dbReference type="NCBI Taxonomy" id="221518"/>
    <lineage>
        <taxon>Eukaryota</taxon>
        <taxon>Sar</taxon>
        <taxon>Stramenopiles</taxon>
        <taxon>Oomycota</taxon>
        <taxon>Peronosporomycetes</taxon>
        <taxon>Peronosporales</taxon>
        <taxon>Peronosporaceae</taxon>
        <taxon>Phytophthora</taxon>
    </lineage>
</organism>
<protein>
    <submittedName>
        <fullName evidence="1">Uncharacterized protein</fullName>
    </submittedName>
</protein>
<dbReference type="AlphaFoldDB" id="A0A8T1V5J3"/>
<dbReference type="EMBL" id="JAGDFM010001282">
    <property type="protein sequence ID" value="KAG7375328.1"/>
    <property type="molecule type" value="Genomic_DNA"/>
</dbReference>